<name>A0ABM1YQH4_AEDAL</name>
<dbReference type="Gene3D" id="2.60.40.10">
    <property type="entry name" value="Immunoglobulins"/>
    <property type="match status" value="1"/>
</dbReference>
<keyword evidence="4" id="KW-0326">Glycosidase</keyword>
<dbReference type="InterPro" id="IPR049166">
    <property type="entry name" value="GH39_cat"/>
</dbReference>
<dbReference type="RefSeq" id="XP_062698110.1">
    <property type="nucleotide sequence ID" value="XM_062842126.1"/>
</dbReference>
<dbReference type="PRINTS" id="PR00745">
    <property type="entry name" value="GLHYDRLASE39"/>
</dbReference>
<dbReference type="Pfam" id="PF21200">
    <property type="entry name" value="Glyco_hydro_39_C"/>
    <property type="match status" value="1"/>
</dbReference>
<dbReference type="SUPFAM" id="SSF51445">
    <property type="entry name" value="(Trans)glycosidases"/>
    <property type="match status" value="1"/>
</dbReference>
<dbReference type="Gene3D" id="3.20.20.80">
    <property type="entry name" value="Glycosidases"/>
    <property type="match status" value="1"/>
</dbReference>
<organism evidence="8 9">
    <name type="scientific">Aedes albopictus</name>
    <name type="common">Asian tiger mosquito</name>
    <name type="synonym">Stegomyia albopicta</name>
    <dbReference type="NCBI Taxonomy" id="7160"/>
    <lineage>
        <taxon>Eukaryota</taxon>
        <taxon>Metazoa</taxon>
        <taxon>Ecdysozoa</taxon>
        <taxon>Arthropoda</taxon>
        <taxon>Hexapoda</taxon>
        <taxon>Insecta</taxon>
        <taxon>Pterygota</taxon>
        <taxon>Neoptera</taxon>
        <taxon>Endopterygota</taxon>
        <taxon>Diptera</taxon>
        <taxon>Nematocera</taxon>
        <taxon>Culicoidea</taxon>
        <taxon>Culicidae</taxon>
        <taxon>Culicinae</taxon>
        <taxon>Aedini</taxon>
        <taxon>Aedes</taxon>
        <taxon>Stegomyia</taxon>
    </lineage>
</organism>
<accession>A0ABM1YQH4</accession>
<evidence type="ECO:0000256" key="2">
    <source>
        <dbReference type="ARBA" id="ARBA00022729"/>
    </source>
</evidence>
<dbReference type="InterPro" id="IPR049167">
    <property type="entry name" value="GH39_C"/>
</dbReference>
<evidence type="ECO:0000256" key="4">
    <source>
        <dbReference type="ARBA" id="ARBA00023295"/>
    </source>
</evidence>
<feature type="domain" description="Glycosyl hydrolases family 39 N-terminal catalytic" evidence="6">
    <location>
        <begin position="33"/>
        <end position="494"/>
    </location>
</feature>
<dbReference type="InterPro" id="IPR013783">
    <property type="entry name" value="Ig-like_fold"/>
</dbReference>
<evidence type="ECO:0000256" key="3">
    <source>
        <dbReference type="ARBA" id="ARBA00022801"/>
    </source>
</evidence>
<feature type="signal peptide" evidence="5">
    <location>
        <begin position="1"/>
        <end position="16"/>
    </location>
</feature>
<dbReference type="InterPro" id="IPR036116">
    <property type="entry name" value="FN3_sf"/>
</dbReference>
<evidence type="ECO:0000259" key="6">
    <source>
        <dbReference type="Pfam" id="PF01229"/>
    </source>
</evidence>
<evidence type="ECO:0000259" key="7">
    <source>
        <dbReference type="Pfam" id="PF21200"/>
    </source>
</evidence>
<proteinExistence type="inferred from homology"/>
<reference evidence="9" key="1">
    <citation type="journal article" date="2015" name="Proc. Natl. Acad. Sci. U.S.A.">
        <title>Genome sequence of the Asian Tiger mosquito, Aedes albopictus, reveals insights into its biology, genetics, and evolution.</title>
        <authorList>
            <person name="Chen X.G."/>
            <person name="Jiang X."/>
            <person name="Gu J."/>
            <person name="Xu M."/>
            <person name="Wu Y."/>
            <person name="Deng Y."/>
            <person name="Zhang C."/>
            <person name="Bonizzoni M."/>
            <person name="Dermauw W."/>
            <person name="Vontas J."/>
            <person name="Armbruster P."/>
            <person name="Huang X."/>
            <person name="Yang Y."/>
            <person name="Zhang H."/>
            <person name="He W."/>
            <person name="Peng H."/>
            <person name="Liu Y."/>
            <person name="Wu K."/>
            <person name="Chen J."/>
            <person name="Lirakis M."/>
            <person name="Topalis P."/>
            <person name="Van Leeuwen T."/>
            <person name="Hall A.B."/>
            <person name="Jiang X."/>
            <person name="Thorpe C."/>
            <person name="Mueller R.L."/>
            <person name="Sun C."/>
            <person name="Waterhouse R.M."/>
            <person name="Yan G."/>
            <person name="Tu Z.J."/>
            <person name="Fang X."/>
            <person name="James A.A."/>
        </authorList>
    </citation>
    <scope>NUCLEOTIDE SEQUENCE [LARGE SCALE GENOMIC DNA]</scope>
    <source>
        <strain evidence="9">Foshan</strain>
    </source>
</reference>
<dbReference type="Gene3D" id="2.60.40.1500">
    <property type="entry name" value="Glycosyl hydrolase domain, family 39"/>
    <property type="match status" value="1"/>
</dbReference>
<dbReference type="SUPFAM" id="SSF49265">
    <property type="entry name" value="Fibronectin type III"/>
    <property type="match status" value="1"/>
</dbReference>
<evidence type="ECO:0000313" key="9">
    <source>
        <dbReference type="Proteomes" id="UP000069940"/>
    </source>
</evidence>
<dbReference type="SUPFAM" id="SSF51011">
    <property type="entry name" value="Glycosyl hydrolase domain"/>
    <property type="match status" value="1"/>
</dbReference>
<dbReference type="InterPro" id="IPR017853">
    <property type="entry name" value="GH"/>
</dbReference>
<feature type="chain" id="PRO_5045707170" description="Alpha-l-iduronidase" evidence="5">
    <location>
        <begin position="17"/>
        <end position="629"/>
    </location>
</feature>
<evidence type="ECO:0000256" key="1">
    <source>
        <dbReference type="ARBA" id="ARBA00008875"/>
    </source>
</evidence>
<protein>
    <recommendedName>
        <fullName evidence="10">Alpha-l-iduronidase</fullName>
    </recommendedName>
</protein>
<dbReference type="Pfam" id="PF01229">
    <property type="entry name" value="Glyco_hydro_39"/>
    <property type="match status" value="1"/>
</dbReference>
<dbReference type="PANTHER" id="PTHR12631">
    <property type="entry name" value="ALPHA-L-IDURONIDASE"/>
    <property type="match status" value="1"/>
</dbReference>
<dbReference type="InterPro" id="IPR051923">
    <property type="entry name" value="Glycosyl_Hydrolase_39"/>
</dbReference>
<dbReference type="EnsemblMetazoa" id="AALFPA23_011250.R15916">
    <property type="protein sequence ID" value="AALFPA23_011250.P15916"/>
    <property type="gene ID" value="AALFPA23_011250"/>
</dbReference>
<sequence>MFVLLMLLAFAVDTLALSKVYEVEIDLQQVFMHGKPLPRFWTSTGLCPPAPREKVADFLLSNDSLLNLEIIGSLPSEGLKHVRIHWLLDMITFSHYDERKSIFYDFSRLDAFLDKIHEFGLYPGFEFMGIPASVYNEERKHRFAYFWSDLAMQMASHYMRRYGMQYVSKWRSETWNEPDLKNYNVANFTVDDYITHVRSIRFGLDAAGRLFNNLQIPLRGPAGLFKSKEHHPFCWTILELCNDSPRKCPFETITFHRKGSGLRADEILQGGLLLMEQLKEKFPKINQLPFSNNEADPIAGWSTPRVFHSDLRYGTMLASTVLQHWSALFNGRFANLESISHDNGFLSYHPYEFDQRTLLARFQMNLTHPRHVQYVAKPVFSVLGMLAGLGPMATDISFVSQNISYVVSYQEDPFYLCTLLISSNDTFDSIERRQVLTLNVTLNNQLSQQTIGYIVEGLQSGLNDPNHIWTYYGKQPYPTAFQFKQMRSAQFPSILDGPTILRDDTKNVTLTLNLRTPWMATVRMCSLQFSKPTALHNIRTRNINTNEVIIFWHEKPSDVRCTVNYEVWFSKSNRSIAWRQINSGKHTPFLVYHYAPDGGAAGVTGLYRVRSVDVFGRVGAFSKAHYHDG</sequence>
<comment type="similarity">
    <text evidence="1">Belongs to the glycosyl hydrolase 39 family.</text>
</comment>
<dbReference type="InterPro" id="IPR000514">
    <property type="entry name" value="Glyco_hydro_39"/>
</dbReference>
<reference evidence="8" key="2">
    <citation type="submission" date="2025-05" db="UniProtKB">
        <authorList>
            <consortium name="EnsemblMetazoa"/>
        </authorList>
    </citation>
    <scope>IDENTIFICATION</scope>
    <source>
        <strain evidence="8">Foshan</strain>
    </source>
</reference>
<keyword evidence="9" id="KW-1185">Reference proteome</keyword>
<feature type="domain" description="Alpha-L-iduronidase C-terminal" evidence="7">
    <location>
        <begin position="539"/>
        <end position="626"/>
    </location>
</feature>
<keyword evidence="2 5" id="KW-0732">Signal</keyword>
<dbReference type="GeneID" id="109418687"/>
<evidence type="ECO:0000313" key="8">
    <source>
        <dbReference type="EnsemblMetazoa" id="AALFPA23_011250.P15916"/>
    </source>
</evidence>
<dbReference type="PANTHER" id="PTHR12631:SF8">
    <property type="entry name" value="ALPHA-L-IDURONIDASE"/>
    <property type="match status" value="1"/>
</dbReference>
<evidence type="ECO:0000256" key="5">
    <source>
        <dbReference type="SAM" id="SignalP"/>
    </source>
</evidence>
<keyword evidence="3" id="KW-0378">Hydrolase</keyword>
<dbReference type="Proteomes" id="UP000069940">
    <property type="component" value="Unassembled WGS sequence"/>
</dbReference>
<evidence type="ECO:0008006" key="10">
    <source>
        <dbReference type="Google" id="ProtNLM"/>
    </source>
</evidence>